<evidence type="ECO:0000259" key="2">
    <source>
        <dbReference type="Pfam" id="PF07853"/>
    </source>
</evidence>
<keyword evidence="1" id="KW-0472">Membrane</keyword>
<dbReference type="OrthoDB" id="9808690at2"/>
<keyword evidence="4" id="KW-1185">Reference proteome</keyword>
<dbReference type="RefSeq" id="WP_112429416.1">
    <property type="nucleotide sequence ID" value="NZ_MCIF01000002.1"/>
</dbReference>
<feature type="transmembrane region" description="Helical" evidence="1">
    <location>
        <begin position="21"/>
        <end position="41"/>
    </location>
</feature>
<feature type="domain" description="DUF1648" evidence="2">
    <location>
        <begin position="29"/>
        <end position="72"/>
    </location>
</feature>
<organism evidence="3 4">
    <name type="scientific">Thermogemmatispora tikiterensis</name>
    <dbReference type="NCBI Taxonomy" id="1825093"/>
    <lineage>
        <taxon>Bacteria</taxon>
        <taxon>Bacillati</taxon>
        <taxon>Chloroflexota</taxon>
        <taxon>Ktedonobacteria</taxon>
        <taxon>Thermogemmatisporales</taxon>
        <taxon>Thermogemmatisporaceae</taxon>
        <taxon>Thermogemmatispora</taxon>
    </lineage>
</organism>
<comment type="caution">
    <text evidence="3">The sequence shown here is derived from an EMBL/GenBank/DDBJ whole genome shotgun (WGS) entry which is preliminary data.</text>
</comment>
<dbReference type="Pfam" id="PF07853">
    <property type="entry name" value="DUF1648"/>
    <property type="match status" value="1"/>
</dbReference>
<dbReference type="AlphaFoldDB" id="A0A328VKN4"/>
<feature type="transmembrane region" description="Helical" evidence="1">
    <location>
        <begin position="111"/>
        <end position="131"/>
    </location>
</feature>
<evidence type="ECO:0000313" key="3">
    <source>
        <dbReference type="EMBL" id="RAQ96113.1"/>
    </source>
</evidence>
<keyword evidence="1" id="KW-0812">Transmembrane</keyword>
<accession>A0A328VKN4</accession>
<dbReference type="InterPro" id="IPR012867">
    <property type="entry name" value="DUF1648"/>
</dbReference>
<dbReference type="EMBL" id="MCIF01000002">
    <property type="protein sequence ID" value="RAQ96113.1"/>
    <property type="molecule type" value="Genomic_DNA"/>
</dbReference>
<evidence type="ECO:0000256" key="1">
    <source>
        <dbReference type="SAM" id="Phobius"/>
    </source>
</evidence>
<sequence length="168" mass="18939">MHERKRRPAVRPPLSPLEIGIEIVALASVALSIYLTVQAWATLPARIPGHFGLAGQPDAYSNRSDLLFYPIFSVIAYIFITLLSCFTRFFNYPWAITEENAARQYRLARGLINWLKLLLIWMLLYGEWLTIEVATQQATGPGALVFIGLLLCMLLSTAVYIVAARRAR</sequence>
<reference evidence="3 4" key="1">
    <citation type="submission" date="2016-08" db="EMBL/GenBank/DDBJ databases">
        <title>Analysis of Carbohydrate Active Enzymes in Thermogemmatispora T81 Reveals Carbohydrate Degradation Ability.</title>
        <authorList>
            <person name="Tomazini A."/>
            <person name="Lal S."/>
            <person name="Stott M."/>
            <person name="Henrissat B."/>
            <person name="Polikarpov I."/>
            <person name="Sparling R."/>
            <person name="Levin D.B."/>
        </authorList>
    </citation>
    <scope>NUCLEOTIDE SEQUENCE [LARGE SCALE GENOMIC DNA]</scope>
    <source>
        <strain evidence="3 4">T81</strain>
    </source>
</reference>
<evidence type="ECO:0000313" key="4">
    <source>
        <dbReference type="Proteomes" id="UP000248706"/>
    </source>
</evidence>
<dbReference type="Proteomes" id="UP000248706">
    <property type="component" value="Unassembled WGS sequence"/>
</dbReference>
<feature type="transmembrane region" description="Helical" evidence="1">
    <location>
        <begin position="143"/>
        <end position="163"/>
    </location>
</feature>
<feature type="transmembrane region" description="Helical" evidence="1">
    <location>
        <begin position="67"/>
        <end position="90"/>
    </location>
</feature>
<proteinExistence type="predicted"/>
<protein>
    <recommendedName>
        <fullName evidence="2">DUF1648 domain-containing protein</fullName>
    </recommendedName>
</protein>
<name>A0A328VKN4_9CHLR</name>
<keyword evidence="1" id="KW-1133">Transmembrane helix</keyword>
<gene>
    <name evidence="3" type="ORF">A4R35_11260</name>
</gene>